<keyword evidence="2" id="KW-1185">Reference proteome</keyword>
<comment type="caution">
    <text evidence="1">The sequence shown here is derived from an EMBL/GenBank/DDBJ whole genome shotgun (WGS) entry which is preliminary data.</text>
</comment>
<proteinExistence type="predicted"/>
<evidence type="ECO:0000313" key="2">
    <source>
        <dbReference type="Proteomes" id="UP000605846"/>
    </source>
</evidence>
<name>A0A8H7BK78_9FUNG</name>
<organism evidence="1 2">
    <name type="scientific">Apophysomyces ossiformis</name>
    <dbReference type="NCBI Taxonomy" id="679940"/>
    <lineage>
        <taxon>Eukaryota</taxon>
        <taxon>Fungi</taxon>
        <taxon>Fungi incertae sedis</taxon>
        <taxon>Mucoromycota</taxon>
        <taxon>Mucoromycotina</taxon>
        <taxon>Mucoromycetes</taxon>
        <taxon>Mucorales</taxon>
        <taxon>Mucorineae</taxon>
        <taxon>Mucoraceae</taxon>
        <taxon>Apophysomyces</taxon>
    </lineage>
</organism>
<protein>
    <recommendedName>
        <fullName evidence="3">Retrotransposon gag domain-containing protein</fullName>
    </recommendedName>
</protein>
<dbReference type="Proteomes" id="UP000605846">
    <property type="component" value="Unassembled WGS sequence"/>
</dbReference>
<evidence type="ECO:0000313" key="1">
    <source>
        <dbReference type="EMBL" id="KAF7720964.1"/>
    </source>
</evidence>
<dbReference type="AlphaFoldDB" id="A0A8H7BK78"/>
<sequence length="347" mass="38206">MSTNNDFNNADVIFLEDTFMNDAEFQHLLEDSTSDHLFSGSPLTSVAPSPSPSEQVVAAAPVTPSVPRVTPNGAAFSKHGGGETQAVLAYEKLKAKADAATQAFLVATASGAAKAETDDLLNKADQAQVRLEKSHKLFNNMYPSCKVFKKMGDPVKATPQEKKEKQSVPKTLPALQIVGSKKWAPGTVHSLAKAFLRDFAYRLKADGLTLDENWEHLLVLCMNDTQKIWFETKLSGKNLTWQEAHDIVANKFDTPLHQLKLYAQVMHMVQKPDESLTAYIDNFLEKKMEAGCKESQALVVAFLSSLLPKHQENAYLFIATKYGSQCPTDVDAVCDLIKAMASDNKRI</sequence>
<evidence type="ECO:0008006" key="3">
    <source>
        <dbReference type="Google" id="ProtNLM"/>
    </source>
</evidence>
<reference evidence="1" key="1">
    <citation type="submission" date="2020-01" db="EMBL/GenBank/DDBJ databases">
        <title>Genome Sequencing of Three Apophysomyces-Like Fungal Strains Confirms a Novel Fungal Genus in the Mucoromycota with divergent Burkholderia-like Endosymbiotic Bacteria.</title>
        <authorList>
            <person name="Stajich J.E."/>
            <person name="Macias A.M."/>
            <person name="Carter-House D."/>
            <person name="Lovett B."/>
            <person name="Kasson L.R."/>
            <person name="Berry K."/>
            <person name="Grigoriev I."/>
            <person name="Chang Y."/>
            <person name="Spatafora J."/>
            <person name="Kasson M.T."/>
        </authorList>
    </citation>
    <scope>NUCLEOTIDE SEQUENCE</scope>
    <source>
        <strain evidence="1">NRRL A-21654</strain>
    </source>
</reference>
<gene>
    <name evidence="1" type="ORF">EC973_005668</name>
</gene>
<accession>A0A8H7BK78</accession>
<dbReference type="EMBL" id="JABAYA010000328">
    <property type="protein sequence ID" value="KAF7720964.1"/>
    <property type="molecule type" value="Genomic_DNA"/>
</dbReference>